<name>A0ABY9MBK4_9BURK</name>
<keyword evidence="2" id="KW-0472">Membrane</keyword>
<dbReference type="Proteomes" id="UP001234798">
    <property type="component" value="Plasmid unnamed"/>
</dbReference>
<accession>A0ABY9MBK4</accession>
<protein>
    <submittedName>
        <fullName evidence="3">Uncharacterized protein</fullName>
    </submittedName>
</protein>
<organism evidence="3 4">
    <name type="scientific">Achromobacter seleniivolatilans</name>
    <dbReference type="NCBI Taxonomy" id="3047478"/>
    <lineage>
        <taxon>Bacteria</taxon>
        <taxon>Pseudomonadati</taxon>
        <taxon>Pseudomonadota</taxon>
        <taxon>Betaproteobacteria</taxon>
        <taxon>Burkholderiales</taxon>
        <taxon>Alcaligenaceae</taxon>
        <taxon>Achromobacter</taxon>
    </lineage>
</organism>
<evidence type="ECO:0000256" key="2">
    <source>
        <dbReference type="SAM" id="Phobius"/>
    </source>
</evidence>
<keyword evidence="2" id="KW-0812">Transmembrane</keyword>
<geneLocation type="plasmid" evidence="3 4">
    <name>unnamed</name>
</geneLocation>
<feature type="transmembrane region" description="Helical" evidence="2">
    <location>
        <begin position="114"/>
        <end position="132"/>
    </location>
</feature>
<dbReference type="EMBL" id="CP132977">
    <property type="protein sequence ID" value="WMD23988.1"/>
    <property type="molecule type" value="Genomic_DNA"/>
</dbReference>
<evidence type="ECO:0000313" key="4">
    <source>
        <dbReference type="Proteomes" id="UP001234798"/>
    </source>
</evidence>
<keyword evidence="3" id="KW-0614">Plasmid</keyword>
<evidence type="ECO:0000313" key="3">
    <source>
        <dbReference type="EMBL" id="WMD23988.1"/>
    </source>
</evidence>
<feature type="transmembrane region" description="Helical" evidence="2">
    <location>
        <begin position="138"/>
        <end position="164"/>
    </location>
</feature>
<keyword evidence="2" id="KW-1133">Transmembrane helix</keyword>
<evidence type="ECO:0000256" key="1">
    <source>
        <dbReference type="SAM" id="MobiDB-lite"/>
    </source>
</evidence>
<feature type="region of interest" description="Disordered" evidence="1">
    <location>
        <begin position="1"/>
        <end position="20"/>
    </location>
</feature>
<gene>
    <name evidence="3" type="ORF">RAS12_30615</name>
</gene>
<reference evidence="3 4" key="1">
    <citation type="submission" date="2023-08" db="EMBL/GenBank/DDBJ databases">
        <title>Achromobacter seleniivolatilans sp. nov., isolated from seleniferous soil.</title>
        <authorList>
            <person name="Zhang S."/>
            <person name="Li K."/>
            <person name="Peng J."/>
            <person name="Zhao Q."/>
            <person name="Wang H."/>
            <person name="Guo Y."/>
        </authorList>
    </citation>
    <scope>NUCLEOTIDE SEQUENCE [LARGE SCALE GENOMIC DNA]</scope>
    <source>
        <strain evidence="3 4">R39</strain>
        <plasmid evidence="3 4">unnamed</plasmid>
    </source>
</reference>
<dbReference type="RefSeq" id="WP_306951956.1">
    <property type="nucleotide sequence ID" value="NZ_CP132977.1"/>
</dbReference>
<proteinExistence type="predicted"/>
<sequence>MTTNKPVSTEETEFVQAKAAAPTKRRRGLAMRGVIGTAKIVSRPYREAGKSMKRLRGTLRTLGRTMAMKPDLESDSNFIDAPDSASAFESLYRANGWTEPQLRQQRRAIVRAKFVALLLSIIFLSVSVFGVVTLRYLAYVPVAVIIIGLSITALGLSLFVHHAIYQAQIDERRLLSAREFFAHRDRWAFLFSS</sequence>
<keyword evidence="4" id="KW-1185">Reference proteome</keyword>